<sequence>MNYPHIFSVAEICSKHDIEHAVISPGSRSAPLTLAFARHKKIKCKVIPDERAAAFVAMGMAQQLNKPVALICTSGSAALNYYPAIAEAYFQQIPLLILTADRPPEWIDQLDGQTIRQENVYGRHVKRSYNIEADLSSEDAQWYLQRQVNEGIIEANQYPKGPVHINFPFREPLYTTETVEYPETKIIKSESVNPVFTDTQIDSLKNELLKFERKLIICGQNQYTPEVLGFLEQVSKELKIPVVGDIISNIHSIESAVTHSDVFLSSDKSGLDKSLKPDLLITIGKSILSKNLKIMLRKNQPDEHWHVQQAGDVADTYKSLTRIIHGEELEFLKVLIDSQSSEDFQNQKQENYYHIWQIEERKTQRHIDNFFPQAFPSEFSMIREVLSQANSVNLHLANSMAVRYANFIGIKADQKDITVFCNRGTSGIDGSTSTAIGASMASNKINLLISGDMAFLYDRNAFWHNYDYSNFRALVLNNHGGGIFRMINGPSNTPEVDEYFVTNQKNTAKHLAEEFGIEYLLCDKKSKINNYIKRLLEDDGTPKILEIESDSVNDKQILQEFKAAYNKLK</sequence>
<evidence type="ECO:0000313" key="11">
    <source>
        <dbReference type="Proteomes" id="UP000662783"/>
    </source>
</evidence>
<dbReference type="Pfam" id="PF02775">
    <property type="entry name" value="TPP_enzyme_C"/>
    <property type="match status" value="1"/>
</dbReference>
<organism evidence="10 11">
    <name type="scientific">Fulvivirga lutea</name>
    <dbReference type="NCBI Taxonomy" id="2810512"/>
    <lineage>
        <taxon>Bacteria</taxon>
        <taxon>Pseudomonadati</taxon>
        <taxon>Bacteroidota</taxon>
        <taxon>Cytophagia</taxon>
        <taxon>Cytophagales</taxon>
        <taxon>Fulvivirgaceae</taxon>
        <taxon>Fulvivirga</taxon>
    </lineage>
</organism>
<dbReference type="InterPro" id="IPR032264">
    <property type="entry name" value="MenD_middle"/>
</dbReference>
<comment type="pathway">
    <text evidence="6">Quinol/quinone metabolism; menaquinone biosynthesis.</text>
</comment>
<dbReference type="PANTHER" id="PTHR42916">
    <property type="entry name" value="2-SUCCINYL-5-ENOLPYRUVYL-6-HYDROXY-3-CYCLOHEXENE-1-CARBOXYLATE SYNTHASE"/>
    <property type="match status" value="1"/>
</dbReference>
<keyword evidence="6" id="KW-0474">Menaquinone biosynthesis</keyword>
<evidence type="ECO:0000256" key="5">
    <source>
        <dbReference type="ARBA" id="ARBA00023211"/>
    </source>
</evidence>
<dbReference type="InterPro" id="IPR011766">
    <property type="entry name" value="TPP_enzyme_TPP-bd"/>
</dbReference>
<evidence type="ECO:0000256" key="6">
    <source>
        <dbReference type="HAMAP-Rule" id="MF_01659"/>
    </source>
</evidence>
<dbReference type="GO" id="GO:0000287">
    <property type="term" value="F:magnesium ion binding"/>
    <property type="evidence" value="ECO:0007669"/>
    <property type="project" value="UniProtKB-UniRule"/>
</dbReference>
<feature type="domain" description="Thiamine pyrophosphate enzyme N-terminal TPP-binding" evidence="8">
    <location>
        <begin position="9"/>
        <end position="109"/>
    </location>
</feature>
<dbReference type="InterPro" id="IPR012001">
    <property type="entry name" value="Thiamin_PyroP_enz_TPP-bd_dom"/>
</dbReference>
<dbReference type="HAMAP" id="MF_01659">
    <property type="entry name" value="MenD"/>
    <property type="match status" value="1"/>
</dbReference>
<dbReference type="SUPFAM" id="SSF52518">
    <property type="entry name" value="Thiamin diphosphate-binding fold (THDP-binding)"/>
    <property type="match status" value="2"/>
</dbReference>
<dbReference type="GO" id="GO:0009234">
    <property type="term" value="P:menaquinone biosynthetic process"/>
    <property type="evidence" value="ECO:0007669"/>
    <property type="project" value="UniProtKB-UniRule"/>
</dbReference>
<dbReference type="KEGG" id="fuv:JR347_14745"/>
<comment type="catalytic activity">
    <reaction evidence="6">
        <text>isochorismate + 2-oxoglutarate + H(+) = 5-enolpyruvoyl-6-hydroxy-2-succinyl-cyclohex-3-ene-1-carboxylate + CO2</text>
        <dbReference type="Rhea" id="RHEA:25593"/>
        <dbReference type="ChEBI" id="CHEBI:15378"/>
        <dbReference type="ChEBI" id="CHEBI:16526"/>
        <dbReference type="ChEBI" id="CHEBI:16810"/>
        <dbReference type="ChEBI" id="CHEBI:29780"/>
        <dbReference type="ChEBI" id="CHEBI:58818"/>
        <dbReference type="EC" id="2.2.1.9"/>
    </reaction>
</comment>
<dbReference type="InterPro" id="IPR029061">
    <property type="entry name" value="THDP-binding"/>
</dbReference>
<dbReference type="RefSeq" id="WP_205721356.1">
    <property type="nucleotide sequence ID" value="NZ_CP070608.1"/>
</dbReference>
<dbReference type="GO" id="GO:0030145">
    <property type="term" value="F:manganese ion binding"/>
    <property type="evidence" value="ECO:0007669"/>
    <property type="project" value="UniProtKB-UniRule"/>
</dbReference>
<evidence type="ECO:0000259" key="8">
    <source>
        <dbReference type="Pfam" id="PF02776"/>
    </source>
</evidence>
<evidence type="ECO:0000259" key="9">
    <source>
        <dbReference type="Pfam" id="PF16582"/>
    </source>
</evidence>
<name>A0A974WGT2_9BACT</name>
<reference evidence="10" key="1">
    <citation type="submission" date="2021-02" db="EMBL/GenBank/DDBJ databases">
        <title>Fulvivirga sp. S481 isolated from sea water.</title>
        <authorList>
            <person name="Bae S.S."/>
            <person name="Baek K."/>
        </authorList>
    </citation>
    <scope>NUCLEOTIDE SEQUENCE</scope>
    <source>
        <strain evidence="10">S481</strain>
    </source>
</reference>
<dbReference type="EC" id="2.2.1.9" evidence="6"/>
<dbReference type="CDD" id="cd07037">
    <property type="entry name" value="TPP_PYR_MenD"/>
    <property type="match status" value="1"/>
</dbReference>
<feature type="domain" description="Thiamine pyrophosphate enzyme TPP-binding" evidence="7">
    <location>
        <begin position="422"/>
        <end position="540"/>
    </location>
</feature>
<dbReference type="Pfam" id="PF02776">
    <property type="entry name" value="TPP_enzyme_N"/>
    <property type="match status" value="1"/>
</dbReference>
<dbReference type="PIRSF" id="PIRSF004983">
    <property type="entry name" value="MenD"/>
    <property type="match status" value="1"/>
</dbReference>
<comment type="cofactor">
    <cofactor evidence="6">
        <name>Mg(2+)</name>
        <dbReference type="ChEBI" id="CHEBI:18420"/>
    </cofactor>
    <cofactor evidence="6">
        <name>Mn(2+)</name>
        <dbReference type="ChEBI" id="CHEBI:29035"/>
    </cofactor>
</comment>
<dbReference type="Gene3D" id="3.40.50.1220">
    <property type="entry name" value="TPP-binding domain"/>
    <property type="match status" value="1"/>
</dbReference>
<comment type="function">
    <text evidence="6">Catalyzes the thiamine diphosphate-dependent decarboxylation of 2-oxoglutarate and the subsequent addition of the resulting succinic semialdehyde-thiamine pyrophosphate anion to isochorismate to yield 2-succinyl-5-enolpyruvyl-6-hydroxy-3-cyclohexene-1-carboxylate (SEPHCHC).</text>
</comment>
<comment type="pathway">
    <text evidence="6">Quinol/quinone metabolism; 1,4-dihydroxy-2-naphthoate biosynthesis; 1,4-dihydroxy-2-naphthoate from chorismate: step 2/7.</text>
</comment>
<dbReference type="CDD" id="cd02009">
    <property type="entry name" value="TPP_SHCHC_synthase"/>
    <property type="match status" value="1"/>
</dbReference>
<dbReference type="AlphaFoldDB" id="A0A974WGT2"/>
<comment type="subunit">
    <text evidence="6">Homodimer.</text>
</comment>
<keyword evidence="11" id="KW-1185">Reference proteome</keyword>
<keyword evidence="5 6" id="KW-0464">Manganese</keyword>
<dbReference type="InterPro" id="IPR004433">
    <property type="entry name" value="MenaQ_synth_MenD"/>
</dbReference>
<keyword evidence="4 6" id="KW-0786">Thiamine pyrophosphate</keyword>
<accession>A0A974WGT2</accession>
<evidence type="ECO:0000313" key="10">
    <source>
        <dbReference type="EMBL" id="QSE96842.1"/>
    </source>
</evidence>
<dbReference type="Proteomes" id="UP000662783">
    <property type="component" value="Chromosome"/>
</dbReference>
<evidence type="ECO:0000259" key="7">
    <source>
        <dbReference type="Pfam" id="PF02775"/>
    </source>
</evidence>
<dbReference type="Gene3D" id="3.40.50.970">
    <property type="match status" value="2"/>
</dbReference>
<dbReference type="PANTHER" id="PTHR42916:SF1">
    <property type="entry name" value="PROTEIN PHYLLO, CHLOROPLASTIC"/>
    <property type="match status" value="1"/>
</dbReference>
<evidence type="ECO:0000256" key="2">
    <source>
        <dbReference type="ARBA" id="ARBA00022723"/>
    </source>
</evidence>
<protein>
    <recommendedName>
        <fullName evidence="6">2-succinyl-5-enolpyruvyl-6-hydroxy-3-cyclohexene-1-carboxylate synthase</fullName>
        <shortName evidence="6">SEPHCHC synthase</shortName>
        <ecNumber evidence="6">2.2.1.9</ecNumber>
    </recommendedName>
    <alternativeName>
        <fullName evidence="6">Menaquinone biosynthesis protein MenD</fullName>
    </alternativeName>
</protein>
<dbReference type="GO" id="GO:0030976">
    <property type="term" value="F:thiamine pyrophosphate binding"/>
    <property type="evidence" value="ECO:0007669"/>
    <property type="project" value="UniProtKB-UniRule"/>
</dbReference>
<dbReference type="NCBIfam" id="TIGR00173">
    <property type="entry name" value="menD"/>
    <property type="match status" value="1"/>
</dbReference>
<dbReference type="Pfam" id="PF16582">
    <property type="entry name" value="TPP_enzyme_M_2"/>
    <property type="match status" value="1"/>
</dbReference>
<keyword evidence="2 6" id="KW-0479">Metal-binding</keyword>
<comment type="similarity">
    <text evidence="6">Belongs to the TPP enzyme family. MenD subfamily.</text>
</comment>
<comment type="cofactor">
    <cofactor evidence="6">
        <name>thiamine diphosphate</name>
        <dbReference type="ChEBI" id="CHEBI:58937"/>
    </cofactor>
    <text evidence="6">Binds 1 thiamine pyrophosphate per subunit.</text>
</comment>
<dbReference type="GO" id="GO:0070204">
    <property type="term" value="F:2-succinyl-5-enolpyruvyl-6-hydroxy-3-cyclohexene-1-carboxylic-acid synthase activity"/>
    <property type="evidence" value="ECO:0007669"/>
    <property type="project" value="UniProtKB-UniRule"/>
</dbReference>
<evidence type="ECO:0000256" key="1">
    <source>
        <dbReference type="ARBA" id="ARBA00022679"/>
    </source>
</evidence>
<evidence type="ECO:0000256" key="4">
    <source>
        <dbReference type="ARBA" id="ARBA00023052"/>
    </source>
</evidence>
<keyword evidence="3 6" id="KW-0460">Magnesium</keyword>
<proteinExistence type="inferred from homology"/>
<feature type="domain" description="Menaquinone biosynthesis protein MenD middle" evidence="9">
    <location>
        <begin position="212"/>
        <end position="342"/>
    </location>
</feature>
<keyword evidence="1 6" id="KW-0808">Transferase</keyword>
<evidence type="ECO:0000256" key="3">
    <source>
        <dbReference type="ARBA" id="ARBA00022842"/>
    </source>
</evidence>
<gene>
    <name evidence="6 10" type="primary">menD</name>
    <name evidence="10" type="ORF">JR347_14745</name>
</gene>
<dbReference type="EMBL" id="CP070608">
    <property type="protein sequence ID" value="QSE96842.1"/>
    <property type="molecule type" value="Genomic_DNA"/>
</dbReference>